<evidence type="ECO:0000259" key="4">
    <source>
        <dbReference type="PROSITE" id="PS51350"/>
    </source>
</evidence>
<dbReference type="OrthoDB" id="6213484at2"/>
<comment type="caution">
    <text evidence="5">The sequence shown here is derived from an EMBL/GenBank/DDBJ whole genome shotgun (WGS) entry which is preliminary data.</text>
</comment>
<evidence type="ECO:0000256" key="1">
    <source>
        <dbReference type="ARBA" id="ARBA00022553"/>
    </source>
</evidence>
<dbReference type="InterPro" id="IPR016152">
    <property type="entry name" value="PTrfase/Anion_transptr"/>
</dbReference>
<sequence length="292" mass="31790">MIVRRITFLIGEKGLPAWALNRLKVLAGYFRSMVVMRNVSQCKWADVTQPMRMMTLGTRPSELCQILIEGADAELAAIVLTDFIDEHCLLVQGGQRHVPFSVVAPAFALPFACLWDSVPFSFQPDTDVTLDKRVLLSVMADCVAAKQAAISNDSANDSANNSADEAADADQPLNTALLKQLLAREAVSSTCMGNGIALPHVMSPLVTCPHVVSMPLTQPLDWGSNRGPVTRVIGLVLPHPPQRPHLMAFSAFSQALLNPDFCHILADNDQTEVLEAIIKHTLAMPFQGQAER</sequence>
<dbReference type="SUPFAM" id="SSF55804">
    <property type="entry name" value="Phoshotransferase/anion transport protein"/>
    <property type="match status" value="1"/>
</dbReference>
<dbReference type="SUPFAM" id="SSF55594">
    <property type="entry name" value="HPr-like"/>
    <property type="match status" value="1"/>
</dbReference>
<evidence type="ECO:0000256" key="2">
    <source>
        <dbReference type="ARBA" id="ARBA00022597"/>
    </source>
</evidence>
<dbReference type="InterPro" id="IPR035895">
    <property type="entry name" value="HPr-like_sf"/>
</dbReference>
<accession>A0A0J1JD03</accession>
<dbReference type="InterPro" id="IPR000032">
    <property type="entry name" value="HPr-like"/>
</dbReference>
<dbReference type="PROSITE" id="PS51350">
    <property type="entry name" value="PTS_HPR_DOM"/>
    <property type="match status" value="1"/>
</dbReference>
<dbReference type="InterPro" id="IPR051541">
    <property type="entry name" value="PTS_SugarTrans_NitroReg"/>
</dbReference>
<feature type="domain" description="HPr" evidence="4">
    <location>
        <begin position="1"/>
        <end position="92"/>
    </location>
</feature>
<proteinExistence type="predicted"/>
<dbReference type="Pfam" id="PF00381">
    <property type="entry name" value="PTS-HPr"/>
    <property type="match status" value="1"/>
</dbReference>
<keyword evidence="2" id="KW-0762">Sugar transport</keyword>
<dbReference type="Pfam" id="PF00359">
    <property type="entry name" value="PTS_EIIA_2"/>
    <property type="match status" value="1"/>
</dbReference>
<feature type="domain" description="PTS EIIA type-2" evidence="3">
    <location>
        <begin position="136"/>
        <end position="281"/>
    </location>
</feature>
<keyword evidence="1" id="KW-0597">Phosphoprotein</keyword>
<dbReference type="Gene3D" id="3.40.930.10">
    <property type="entry name" value="Mannitol-specific EII, Chain A"/>
    <property type="match status" value="1"/>
</dbReference>
<name>A0A0J1JD03_9GAMM</name>
<dbReference type="AlphaFoldDB" id="A0A0J1JD03"/>
<dbReference type="PANTHER" id="PTHR47738:SF1">
    <property type="entry name" value="NITROGEN REGULATORY PROTEIN"/>
    <property type="match status" value="1"/>
</dbReference>
<dbReference type="RefSeq" id="WP_047875636.1">
    <property type="nucleotide sequence ID" value="NZ_BMYC01000012.1"/>
</dbReference>
<dbReference type="PANTHER" id="PTHR47738">
    <property type="entry name" value="PTS SYSTEM FRUCTOSE-LIKE EIIA COMPONENT-RELATED"/>
    <property type="match status" value="1"/>
</dbReference>
<dbReference type="GO" id="GO:0030295">
    <property type="term" value="F:protein kinase activator activity"/>
    <property type="evidence" value="ECO:0007669"/>
    <property type="project" value="TreeGrafter"/>
</dbReference>
<keyword evidence="2" id="KW-0813">Transport</keyword>
<dbReference type="InterPro" id="IPR002178">
    <property type="entry name" value="PTS_EIIA_type-2_dom"/>
</dbReference>
<reference evidence="5 6" key="1">
    <citation type="submission" date="2015-05" db="EMBL/GenBank/DDBJ databases">
        <title>Photobacterium galathea sp. nov.</title>
        <authorList>
            <person name="Machado H."/>
            <person name="Gram L."/>
        </authorList>
    </citation>
    <scope>NUCLEOTIDE SEQUENCE [LARGE SCALE GENOMIC DNA]</scope>
    <source>
        <strain evidence="5 6">DSM 25995</strain>
    </source>
</reference>
<keyword evidence="6" id="KW-1185">Reference proteome</keyword>
<organism evidence="5 6">
    <name type="scientific">Photobacterium aphoticum</name>
    <dbReference type="NCBI Taxonomy" id="754436"/>
    <lineage>
        <taxon>Bacteria</taxon>
        <taxon>Pseudomonadati</taxon>
        <taxon>Pseudomonadota</taxon>
        <taxon>Gammaproteobacteria</taxon>
        <taxon>Vibrionales</taxon>
        <taxon>Vibrionaceae</taxon>
        <taxon>Photobacterium</taxon>
    </lineage>
</organism>
<gene>
    <name evidence="5" type="ORF">ABT58_17070</name>
</gene>
<evidence type="ECO:0000313" key="5">
    <source>
        <dbReference type="EMBL" id="KLU99551.1"/>
    </source>
</evidence>
<dbReference type="EMBL" id="LDOV01000030">
    <property type="protein sequence ID" value="KLU99551.1"/>
    <property type="molecule type" value="Genomic_DNA"/>
</dbReference>
<dbReference type="Gene3D" id="3.30.1340.10">
    <property type="entry name" value="HPr-like"/>
    <property type="match status" value="1"/>
</dbReference>
<protein>
    <submittedName>
        <fullName evidence="5">Uncharacterized protein</fullName>
    </submittedName>
</protein>
<evidence type="ECO:0000259" key="3">
    <source>
        <dbReference type="PROSITE" id="PS51094"/>
    </source>
</evidence>
<dbReference type="Proteomes" id="UP000036426">
    <property type="component" value="Unassembled WGS sequence"/>
</dbReference>
<evidence type="ECO:0000313" key="6">
    <source>
        <dbReference type="Proteomes" id="UP000036426"/>
    </source>
</evidence>
<dbReference type="PATRIC" id="fig|754436.4.peg.3619"/>
<dbReference type="PROSITE" id="PS51094">
    <property type="entry name" value="PTS_EIIA_TYPE_2"/>
    <property type="match status" value="1"/>
</dbReference>